<proteinExistence type="predicted"/>
<evidence type="ECO:0000313" key="2">
    <source>
        <dbReference type="Proteomes" id="UP000215914"/>
    </source>
</evidence>
<reference evidence="1" key="2">
    <citation type="submission" date="2020-06" db="EMBL/GenBank/DDBJ databases">
        <title>Helianthus annuus Genome sequencing and assembly Release 2.</title>
        <authorList>
            <person name="Gouzy J."/>
            <person name="Langlade N."/>
            <person name="Munos S."/>
        </authorList>
    </citation>
    <scope>NUCLEOTIDE SEQUENCE</scope>
    <source>
        <tissue evidence="1">Leaves</tissue>
    </source>
</reference>
<comment type="caution">
    <text evidence="1">The sequence shown here is derived from an EMBL/GenBank/DDBJ whole genome shotgun (WGS) entry which is preliminary data.</text>
</comment>
<sequence>MVNKIKGNKSKGHQKDTLYTLLRAVEFKQLREKRNLQQIKDELPSLMMENTGRTELGLNRSHQ</sequence>
<dbReference type="Proteomes" id="UP000215914">
    <property type="component" value="Unassembled WGS sequence"/>
</dbReference>
<dbReference type="AlphaFoldDB" id="A0A9K3HXI5"/>
<dbReference type="Gramene" id="mRNA:HanXRQr2_Chr10g0436011">
    <property type="protein sequence ID" value="mRNA:HanXRQr2_Chr10g0436011"/>
    <property type="gene ID" value="HanXRQr2_Chr10g0436011"/>
</dbReference>
<gene>
    <name evidence="1" type="ORF">HanXRQr2_Chr10g0436011</name>
</gene>
<organism evidence="1 2">
    <name type="scientific">Helianthus annuus</name>
    <name type="common">Common sunflower</name>
    <dbReference type="NCBI Taxonomy" id="4232"/>
    <lineage>
        <taxon>Eukaryota</taxon>
        <taxon>Viridiplantae</taxon>
        <taxon>Streptophyta</taxon>
        <taxon>Embryophyta</taxon>
        <taxon>Tracheophyta</taxon>
        <taxon>Spermatophyta</taxon>
        <taxon>Magnoliopsida</taxon>
        <taxon>eudicotyledons</taxon>
        <taxon>Gunneridae</taxon>
        <taxon>Pentapetalae</taxon>
        <taxon>asterids</taxon>
        <taxon>campanulids</taxon>
        <taxon>Asterales</taxon>
        <taxon>Asteraceae</taxon>
        <taxon>Asteroideae</taxon>
        <taxon>Heliantheae alliance</taxon>
        <taxon>Heliantheae</taxon>
        <taxon>Helianthus</taxon>
    </lineage>
</organism>
<evidence type="ECO:0000313" key="1">
    <source>
        <dbReference type="EMBL" id="KAF5786046.1"/>
    </source>
</evidence>
<reference evidence="1" key="1">
    <citation type="journal article" date="2017" name="Nature">
        <title>The sunflower genome provides insights into oil metabolism, flowering and Asterid evolution.</title>
        <authorList>
            <person name="Badouin H."/>
            <person name="Gouzy J."/>
            <person name="Grassa C.J."/>
            <person name="Murat F."/>
            <person name="Staton S.E."/>
            <person name="Cottret L."/>
            <person name="Lelandais-Briere C."/>
            <person name="Owens G.L."/>
            <person name="Carrere S."/>
            <person name="Mayjonade B."/>
            <person name="Legrand L."/>
            <person name="Gill N."/>
            <person name="Kane N.C."/>
            <person name="Bowers J.E."/>
            <person name="Hubner S."/>
            <person name="Bellec A."/>
            <person name="Berard A."/>
            <person name="Berges H."/>
            <person name="Blanchet N."/>
            <person name="Boniface M.C."/>
            <person name="Brunel D."/>
            <person name="Catrice O."/>
            <person name="Chaidir N."/>
            <person name="Claudel C."/>
            <person name="Donnadieu C."/>
            <person name="Faraut T."/>
            <person name="Fievet G."/>
            <person name="Helmstetter N."/>
            <person name="King M."/>
            <person name="Knapp S.J."/>
            <person name="Lai Z."/>
            <person name="Le Paslier M.C."/>
            <person name="Lippi Y."/>
            <person name="Lorenzon L."/>
            <person name="Mandel J.R."/>
            <person name="Marage G."/>
            <person name="Marchand G."/>
            <person name="Marquand E."/>
            <person name="Bret-Mestries E."/>
            <person name="Morien E."/>
            <person name="Nambeesan S."/>
            <person name="Nguyen T."/>
            <person name="Pegot-Espagnet P."/>
            <person name="Pouilly N."/>
            <person name="Raftis F."/>
            <person name="Sallet E."/>
            <person name="Schiex T."/>
            <person name="Thomas J."/>
            <person name="Vandecasteele C."/>
            <person name="Vares D."/>
            <person name="Vear F."/>
            <person name="Vautrin S."/>
            <person name="Crespi M."/>
            <person name="Mangin B."/>
            <person name="Burke J.M."/>
            <person name="Salse J."/>
            <person name="Munos S."/>
            <person name="Vincourt P."/>
            <person name="Rieseberg L.H."/>
            <person name="Langlade N.B."/>
        </authorList>
    </citation>
    <scope>NUCLEOTIDE SEQUENCE</scope>
    <source>
        <tissue evidence="1">Leaves</tissue>
    </source>
</reference>
<keyword evidence="2" id="KW-1185">Reference proteome</keyword>
<protein>
    <submittedName>
        <fullName evidence="1">Uncharacterized protein</fullName>
    </submittedName>
</protein>
<name>A0A9K3HXI5_HELAN</name>
<dbReference type="EMBL" id="MNCJ02000325">
    <property type="protein sequence ID" value="KAF5786046.1"/>
    <property type="molecule type" value="Genomic_DNA"/>
</dbReference>
<accession>A0A9K3HXI5</accession>